<evidence type="ECO:0000313" key="2">
    <source>
        <dbReference type="Proteomes" id="UP000253845"/>
    </source>
</evidence>
<gene>
    <name evidence="1" type="ORF">M747DRAFT_108623</name>
</gene>
<dbReference type="AlphaFoldDB" id="A0A370BMT1"/>
<sequence>MHGGPRRACVCGGAGEWWWGKQCGKECLPWTNYLPKFECSCIHAHTLLLVLLPNAGGPDILGCRIFKERPKRANCKESHDSLLTVTSD</sequence>
<name>A0A370BMT1_ASPNG</name>
<reference evidence="1 2" key="1">
    <citation type="submission" date="2018-07" db="EMBL/GenBank/DDBJ databases">
        <title>Section-level genome sequencing of Aspergillus section Nigri to investigate inter- and intra-species variation.</title>
        <authorList>
            <consortium name="DOE Joint Genome Institute"/>
            <person name="Vesth T.C."/>
            <person name="Nybo J.L."/>
            <person name="Theobald S."/>
            <person name="Frisvad J.C."/>
            <person name="Larsen T.O."/>
            <person name="Nielsen K.F."/>
            <person name="Hoof J.B."/>
            <person name="Brandl J."/>
            <person name="Salamov A."/>
            <person name="Riley R."/>
            <person name="Gladden J.M."/>
            <person name="Phatale P."/>
            <person name="Nielsen M.T."/>
            <person name="Lyhne E.K."/>
            <person name="Kogle M.E."/>
            <person name="Strasser K."/>
            <person name="McDonnell E."/>
            <person name="Barry K."/>
            <person name="Clum A."/>
            <person name="Chen C."/>
            <person name="Nolan M."/>
            <person name="Sandor L."/>
            <person name="Kuo A."/>
            <person name="Lipzen A."/>
            <person name="Hainaut M."/>
            <person name="Drula E."/>
            <person name="Tsang A."/>
            <person name="Magnuson J.K."/>
            <person name="Henrissat B."/>
            <person name="Wiebenga A."/>
            <person name="Simmons B.A."/>
            <person name="Makela M.R."/>
            <person name="De vries R.P."/>
            <person name="Grigoriev I.V."/>
            <person name="Mortensen U.H."/>
            <person name="Baker S.E."/>
            <person name="Andersen M.R."/>
        </authorList>
    </citation>
    <scope>NUCLEOTIDE SEQUENCE [LARGE SCALE GENOMIC DNA]</scope>
    <source>
        <strain evidence="1 2">ATCC 13496</strain>
    </source>
</reference>
<protein>
    <submittedName>
        <fullName evidence="1">Uncharacterized protein</fullName>
    </submittedName>
</protein>
<evidence type="ECO:0000313" key="1">
    <source>
        <dbReference type="EMBL" id="RDH16894.1"/>
    </source>
</evidence>
<dbReference type="EMBL" id="KZ851935">
    <property type="protein sequence ID" value="RDH16894.1"/>
    <property type="molecule type" value="Genomic_DNA"/>
</dbReference>
<dbReference type="Proteomes" id="UP000253845">
    <property type="component" value="Unassembled WGS sequence"/>
</dbReference>
<proteinExistence type="predicted"/>
<dbReference type="VEuPathDB" id="FungiDB:M747DRAFT_108623"/>
<accession>A0A370BMT1</accession>
<organism evidence="1 2">
    <name type="scientific">Aspergillus niger ATCC 13496</name>
    <dbReference type="NCBI Taxonomy" id="1353008"/>
    <lineage>
        <taxon>Eukaryota</taxon>
        <taxon>Fungi</taxon>
        <taxon>Dikarya</taxon>
        <taxon>Ascomycota</taxon>
        <taxon>Pezizomycotina</taxon>
        <taxon>Eurotiomycetes</taxon>
        <taxon>Eurotiomycetidae</taxon>
        <taxon>Eurotiales</taxon>
        <taxon>Aspergillaceae</taxon>
        <taxon>Aspergillus</taxon>
        <taxon>Aspergillus subgen. Circumdati</taxon>
    </lineage>
</organism>